<evidence type="ECO:0000256" key="4">
    <source>
        <dbReference type="ARBA" id="ARBA00022691"/>
    </source>
</evidence>
<dbReference type="SUPFAM" id="SSF53335">
    <property type="entry name" value="S-adenosyl-L-methionine-dependent methyltransferases"/>
    <property type="match status" value="1"/>
</dbReference>
<dbReference type="Proteomes" id="UP000515152">
    <property type="component" value="Chromosome 2"/>
</dbReference>
<dbReference type="KEGG" id="char:105902676"/>
<dbReference type="Pfam" id="PF13489">
    <property type="entry name" value="Methyltransf_23"/>
    <property type="match status" value="1"/>
</dbReference>
<accession>A0A6P3VZR2</accession>
<evidence type="ECO:0000256" key="3">
    <source>
        <dbReference type="ARBA" id="ARBA00022679"/>
    </source>
</evidence>
<dbReference type="GeneID" id="105902676"/>
<keyword evidence="4" id="KW-0949">S-adenosyl-L-methionine</keyword>
<comment type="subunit">
    <text evidence="1">Monomer.</text>
</comment>
<protein>
    <submittedName>
        <fullName evidence="6">Histamine N-methyltransferase-like</fullName>
    </submittedName>
</protein>
<dbReference type="RefSeq" id="XP_012685775.2">
    <property type="nucleotide sequence ID" value="XM_012830321.3"/>
</dbReference>
<evidence type="ECO:0000313" key="6">
    <source>
        <dbReference type="RefSeq" id="XP_012685775.2"/>
    </source>
</evidence>
<dbReference type="GO" id="GO:0008170">
    <property type="term" value="F:N-methyltransferase activity"/>
    <property type="evidence" value="ECO:0007669"/>
    <property type="project" value="InterPro"/>
</dbReference>
<dbReference type="InterPro" id="IPR016673">
    <property type="entry name" value="HHMT-like"/>
</dbReference>
<keyword evidence="2" id="KW-0489">Methyltransferase</keyword>
<dbReference type="FunFam" id="3.40.50.150:FF:000118">
    <property type="entry name" value="Histamine N-methyltransferase"/>
    <property type="match status" value="1"/>
</dbReference>
<evidence type="ECO:0000256" key="1">
    <source>
        <dbReference type="ARBA" id="ARBA00011245"/>
    </source>
</evidence>
<reference evidence="6" key="1">
    <citation type="submission" date="2025-08" db="UniProtKB">
        <authorList>
            <consortium name="RefSeq"/>
        </authorList>
    </citation>
    <scope>IDENTIFICATION</scope>
</reference>
<dbReference type="GO" id="GO:0032259">
    <property type="term" value="P:methylation"/>
    <property type="evidence" value="ECO:0007669"/>
    <property type="project" value="UniProtKB-KW"/>
</dbReference>
<sequence length="343" mass="38739">MTLEFHCTAASPSCVHFELPVMQPGHSPTDHPLFAGSVYQRAHFHPAKPKELLMATTTVQAGYEGDYVQRFQFFLQHSGEHTVMREFMDKVLPGEFARIGEGKSDLNFLGVGSGQGEMDSHMLNILQSKFPTTQIDAHIVEPSIALIENFKASVAKSPNLQKVPFAWNAVSCAEYEKQVKDTKDTKRFDFMNMIQMLYYMDDYAAAIKFFHSLLREKGRLMIIHEAAGSSWATLWSTFAKDLCTKSVTKYISAADVKGKLDKLGLKYEEHSIPNTMDITECFVEGSKLGAMLLDFMTDQDSFQKAYSPEMRAKILDLLRDKCSTEKNGRRLFDCSLTCFLIQA</sequence>
<dbReference type="Gene3D" id="3.40.50.150">
    <property type="entry name" value="Vaccinia Virus protein VP39"/>
    <property type="match status" value="1"/>
</dbReference>
<dbReference type="AlphaFoldDB" id="A0A6P3VZR2"/>
<name>A0A6P3VZR2_CLUHA</name>
<organism evidence="5 6">
    <name type="scientific">Clupea harengus</name>
    <name type="common">Atlantic herring</name>
    <dbReference type="NCBI Taxonomy" id="7950"/>
    <lineage>
        <taxon>Eukaryota</taxon>
        <taxon>Metazoa</taxon>
        <taxon>Chordata</taxon>
        <taxon>Craniata</taxon>
        <taxon>Vertebrata</taxon>
        <taxon>Euteleostomi</taxon>
        <taxon>Actinopterygii</taxon>
        <taxon>Neopterygii</taxon>
        <taxon>Teleostei</taxon>
        <taxon>Clupei</taxon>
        <taxon>Clupeiformes</taxon>
        <taxon>Clupeoidei</taxon>
        <taxon>Clupeidae</taxon>
        <taxon>Clupea</taxon>
    </lineage>
</organism>
<dbReference type="InterPro" id="IPR029063">
    <property type="entry name" value="SAM-dependent_MTases_sf"/>
</dbReference>
<gene>
    <name evidence="6" type="primary">LOC105902676</name>
</gene>
<evidence type="ECO:0000313" key="5">
    <source>
        <dbReference type="Proteomes" id="UP000515152"/>
    </source>
</evidence>
<keyword evidence="5" id="KW-1185">Reference proteome</keyword>
<keyword evidence="3" id="KW-0808">Transferase</keyword>
<proteinExistence type="predicted"/>
<evidence type="ECO:0000256" key="2">
    <source>
        <dbReference type="ARBA" id="ARBA00022603"/>
    </source>
</evidence>
<dbReference type="PROSITE" id="PS51597">
    <property type="entry name" value="SAM_HNMT"/>
    <property type="match status" value="1"/>
</dbReference>
<dbReference type="OrthoDB" id="5984880at2759"/>